<protein>
    <submittedName>
        <fullName evidence="2">Uncharacterized protein</fullName>
    </submittedName>
</protein>
<keyword evidence="1" id="KW-0732">Signal</keyword>
<organism evidence="2 3">
    <name type="scientific">Coniochaeta ligniaria NRRL 30616</name>
    <dbReference type="NCBI Taxonomy" id="1408157"/>
    <lineage>
        <taxon>Eukaryota</taxon>
        <taxon>Fungi</taxon>
        <taxon>Dikarya</taxon>
        <taxon>Ascomycota</taxon>
        <taxon>Pezizomycotina</taxon>
        <taxon>Sordariomycetes</taxon>
        <taxon>Sordariomycetidae</taxon>
        <taxon>Coniochaetales</taxon>
        <taxon>Coniochaetaceae</taxon>
        <taxon>Coniochaeta</taxon>
    </lineage>
</organism>
<gene>
    <name evidence="2" type="ORF">CONLIGDRAFT_494383</name>
</gene>
<proteinExistence type="predicted"/>
<evidence type="ECO:0000313" key="2">
    <source>
        <dbReference type="EMBL" id="OIW27005.1"/>
    </source>
</evidence>
<evidence type="ECO:0000313" key="3">
    <source>
        <dbReference type="Proteomes" id="UP000182658"/>
    </source>
</evidence>
<dbReference type="AlphaFoldDB" id="A0A1J7IHY6"/>
<feature type="signal peptide" evidence="1">
    <location>
        <begin position="1"/>
        <end position="21"/>
    </location>
</feature>
<keyword evidence="3" id="KW-1185">Reference proteome</keyword>
<feature type="chain" id="PRO_5012023849" evidence="1">
    <location>
        <begin position="22"/>
        <end position="146"/>
    </location>
</feature>
<sequence>MGLSKLWWVCLDVCASPYARTETETGPRLHAQVAWPNKENTIGPSSREVVPSLSKPGNLPSRPLISNSRLCGRIYRAPIMRGWLGVGGNGSYEIGEVTKRRPAKVPAPRLKTWGEHETCAAEEFWHGVKGQDYQADRCYEFRLLAI</sequence>
<accession>A0A1J7IHY6</accession>
<dbReference type="EMBL" id="KV875100">
    <property type="protein sequence ID" value="OIW27005.1"/>
    <property type="molecule type" value="Genomic_DNA"/>
</dbReference>
<dbReference type="Proteomes" id="UP000182658">
    <property type="component" value="Unassembled WGS sequence"/>
</dbReference>
<dbReference type="InParanoid" id="A0A1J7IHY6"/>
<evidence type="ECO:0000256" key="1">
    <source>
        <dbReference type="SAM" id="SignalP"/>
    </source>
</evidence>
<reference evidence="2 3" key="1">
    <citation type="submission" date="2016-10" db="EMBL/GenBank/DDBJ databases">
        <title>Draft genome sequence of Coniochaeta ligniaria NRRL30616, a lignocellulolytic fungus for bioabatement of inhibitors in plant biomass hydrolysates.</title>
        <authorList>
            <consortium name="DOE Joint Genome Institute"/>
            <person name="Jimenez D.J."/>
            <person name="Hector R.E."/>
            <person name="Riley R."/>
            <person name="Sun H."/>
            <person name="Grigoriev I.V."/>
            <person name="Van Elsas J.D."/>
            <person name="Nichols N.N."/>
        </authorList>
    </citation>
    <scope>NUCLEOTIDE SEQUENCE [LARGE SCALE GENOMIC DNA]</scope>
    <source>
        <strain evidence="2 3">NRRL 30616</strain>
    </source>
</reference>
<name>A0A1J7IHY6_9PEZI</name>